<reference evidence="1 2" key="1">
    <citation type="journal article" date="2024" name="G3 (Bethesda)">
        <title>Genome assembly of Hibiscus sabdariffa L. provides insights into metabolisms of medicinal natural products.</title>
        <authorList>
            <person name="Kim T."/>
        </authorList>
    </citation>
    <scope>NUCLEOTIDE SEQUENCE [LARGE SCALE GENOMIC DNA]</scope>
    <source>
        <strain evidence="1">TK-2024</strain>
        <tissue evidence="1">Old leaves</tissue>
    </source>
</reference>
<evidence type="ECO:0000313" key="2">
    <source>
        <dbReference type="Proteomes" id="UP001396334"/>
    </source>
</evidence>
<keyword evidence="2" id="KW-1185">Reference proteome</keyword>
<sequence>MDLSLGRNGIGELNAASRSIEKEYMHDKVVTPIDGVEESGKNQLYIDWRRKPNAPDPETFAHSQRCRISSTSLSWSGGMESTCCLKATSLLHRLNYNIYPYNHHHQQ</sequence>
<organism evidence="1 2">
    <name type="scientific">Hibiscus sabdariffa</name>
    <name type="common">roselle</name>
    <dbReference type="NCBI Taxonomy" id="183260"/>
    <lineage>
        <taxon>Eukaryota</taxon>
        <taxon>Viridiplantae</taxon>
        <taxon>Streptophyta</taxon>
        <taxon>Embryophyta</taxon>
        <taxon>Tracheophyta</taxon>
        <taxon>Spermatophyta</taxon>
        <taxon>Magnoliopsida</taxon>
        <taxon>eudicotyledons</taxon>
        <taxon>Gunneridae</taxon>
        <taxon>Pentapetalae</taxon>
        <taxon>rosids</taxon>
        <taxon>malvids</taxon>
        <taxon>Malvales</taxon>
        <taxon>Malvaceae</taxon>
        <taxon>Malvoideae</taxon>
        <taxon>Hibiscus</taxon>
    </lineage>
</organism>
<gene>
    <name evidence="1" type="ORF">V6N11_052429</name>
</gene>
<name>A0ABR2U9Z6_9ROSI</name>
<accession>A0ABR2U9Z6</accession>
<dbReference type="EMBL" id="JBBPBN010000001">
    <property type="protein sequence ID" value="KAK9046542.1"/>
    <property type="molecule type" value="Genomic_DNA"/>
</dbReference>
<proteinExistence type="predicted"/>
<protein>
    <submittedName>
        <fullName evidence="1">Uncharacterized protein</fullName>
    </submittedName>
</protein>
<evidence type="ECO:0000313" key="1">
    <source>
        <dbReference type="EMBL" id="KAK9046542.1"/>
    </source>
</evidence>
<dbReference type="Proteomes" id="UP001396334">
    <property type="component" value="Unassembled WGS sequence"/>
</dbReference>
<comment type="caution">
    <text evidence="1">The sequence shown here is derived from an EMBL/GenBank/DDBJ whole genome shotgun (WGS) entry which is preliminary data.</text>
</comment>